<dbReference type="Proteomes" id="UP000052013">
    <property type="component" value="Unassembled WGS sequence"/>
</dbReference>
<dbReference type="AlphaFoldDB" id="A0A0R1SIN6"/>
<evidence type="ECO:0000313" key="1">
    <source>
        <dbReference type="EMBL" id="KRL69057.1"/>
    </source>
</evidence>
<comment type="caution">
    <text evidence="1">The sequence shown here is derived from an EMBL/GenBank/DDBJ whole genome shotgun (WGS) entry which is preliminary data.</text>
</comment>
<reference evidence="1 2" key="1">
    <citation type="journal article" date="2015" name="Genome Announc.">
        <title>Expanding the biotechnology potential of lactobacilli through comparative genomics of 213 strains and associated genera.</title>
        <authorList>
            <person name="Sun Z."/>
            <person name="Harris H.M."/>
            <person name="McCann A."/>
            <person name="Guo C."/>
            <person name="Argimon S."/>
            <person name="Zhang W."/>
            <person name="Yang X."/>
            <person name="Jeffery I.B."/>
            <person name="Cooney J.C."/>
            <person name="Kagawa T.F."/>
            <person name="Liu W."/>
            <person name="Song Y."/>
            <person name="Salvetti E."/>
            <person name="Wrobel A."/>
            <person name="Rasinkangas P."/>
            <person name="Parkhill J."/>
            <person name="Rea M.C."/>
            <person name="O'Sullivan O."/>
            <person name="Ritari J."/>
            <person name="Douillard F.P."/>
            <person name="Paul Ross R."/>
            <person name="Yang R."/>
            <person name="Briner A.E."/>
            <person name="Felis G.E."/>
            <person name="de Vos W.M."/>
            <person name="Barrangou R."/>
            <person name="Klaenhammer T.R."/>
            <person name="Caufield P.W."/>
            <person name="Cui Y."/>
            <person name="Zhang H."/>
            <person name="O'Toole P.W."/>
        </authorList>
    </citation>
    <scope>NUCLEOTIDE SEQUENCE [LARGE SCALE GENOMIC DNA]</scope>
    <source>
        <strain evidence="1 2">DSM 14421</strain>
    </source>
</reference>
<protein>
    <submittedName>
        <fullName evidence="1">Uncharacterized protein</fullName>
    </submittedName>
</protein>
<evidence type="ECO:0000313" key="2">
    <source>
        <dbReference type="Proteomes" id="UP000052013"/>
    </source>
</evidence>
<accession>A0A0R1SIN6</accession>
<organism evidence="1 2">
    <name type="scientific">Lentilactobacillus diolivorans DSM 14421</name>
    <dbReference type="NCBI Taxonomy" id="1423739"/>
    <lineage>
        <taxon>Bacteria</taxon>
        <taxon>Bacillati</taxon>
        <taxon>Bacillota</taxon>
        <taxon>Bacilli</taxon>
        <taxon>Lactobacillales</taxon>
        <taxon>Lactobacillaceae</taxon>
        <taxon>Lentilactobacillus</taxon>
    </lineage>
</organism>
<dbReference type="EMBL" id="AZEY01000020">
    <property type="protein sequence ID" value="KRL69057.1"/>
    <property type="molecule type" value="Genomic_DNA"/>
</dbReference>
<sequence>MLTNCEAVMCLINASQLENTTPKLGLQLKTFSAFKQIQENILPDWETQYPK</sequence>
<proteinExistence type="predicted"/>
<dbReference type="PATRIC" id="fig|1423739.3.peg.2367"/>
<name>A0A0R1SIN6_9LACO</name>
<gene>
    <name evidence="1" type="ORF">FC85_GL002276</name>
</gene>